<keyword evidence="2" id="KW-1003">Cell membrane</keyword>
<dbReference type="InterPro" id="IPR003838">
    <property type="entry name" value="ABC3_permease_C"/>
</dbReference>
<evidence type="ECO:0000313" key="9">
    <source>
        <dbReference type="EMBL" id="VAX20647.1"/>
    </source>
</evidence>
<keyword evidence="5 6" id="KW-0472">Membrane</keyword>
<dbReference type="PANTHER" id="PTHR30489:SF0">
    <property type="entry name" value="LIPOPROTEIN-RELEASING SYSTEM TRANSMEMBRANE PROTEIN LOLE"/>
    <property type="match status" value="1"/>
</dbReference>
<feature type="domain" description="MacB-like periplasmic core" evidence="8">
    <location>
        <begin position="17"/>
        <end position="238"/>
    </location>
</feature>
<evidence type="ECO:0000256" key="4">
    <source>
        <dbReference type="ARBA" id="ARBA00022989"/>
    </source>
</evidence>
<feature type="transmembrane region" description="Helical" evidence="6">
    <location>
        <begin position="270"/>
        <end position="292"/>
    </location>
</feature>
<evidence type="ECO:0000256" key="3">
    <source>
        <dbReference type="ARBA" id="ARBA00022692"/>
    </source>
</evidence>
<evidence type="ECO:0000256" key="2">
    <source>
        <dbReference type="ARBA" id="ARBA00022475"/>
    </source>
</evidence>
<gene>
    <name evidence="9" type="ORF">MNBD_NITROSPINAE02-1520</name>
</gene>
<dbReference type="AlphaFoldDB" id="A0A3B1CVD8"/>
<evidence type="ECO:0008006" key="10">
    <source>
        <dbReference type="Google" id="ProtNLM"/>
    </source>
</evidence>
<organism evidence="9">
    <name type="scientific">hydrothermal vent metagenome</name>
    <dbReference type="NCBI Taxonomy" id="652676"/>
    <lineage>
        <taxon>unclassified sequences</taxon>
        <taxon>metagenomes</taxon>
        <taxon>ecological metagenomes</taxon>
    </lineage>
</organism>
<name>A0A3B1CVD8_9ZZZZ</name>
<sequence>MLAKMAWRNLWRRKRRTLITALSVAFGILLAVTFTASGDYAYTNMINSSAKMGFGHVTVEPAGYNDNPSLQKRISDSSQIRASALATPGVNEAMVRINGMAMFATASKSVGGMFIAIDPKQENLEANIFIKSLIDGKLFEGTDGKGVLVGQKMMEKLHLGIGKKLVYTTTDVDGEIVSEMARVTGIFKTGVSEVDRSVIILPIDKVRKMLRYDPDDATLVSIMIDDQRHAPELAKIIEKTIDGSGRETLTWGDTQADIAGIIAVDSSINYSFQFLVGLMIAAGILNTILMSVLERKHEFGVMMAIGMSAGRLFSLVLMESVWLGIMGLILGVIITTPWFWYMANFGIDLSSLIEEGADIGGVLVDPVMKFRLYKESAFWILTGVFSLTMVAGLYPAWRAGRAPPVDSLKSV</sequence>
<dbReference type="InterPro" id="IPR025857">
    <property type="entry name" value="MacB_PCD"/>
</dbReference>
<protein>
    <recommendedName>
        <fullName evidence="10">ABC transporter permease</fullName>
    </recommendedName>
</protein>
<keyword evidence="3 6" id="KW-0812">Transmembrane</keyword>
<dbReference type="GO" id="GO:0044874">
    <property type="term" value="P:lipoprotein localization to outer membrane"/>
    <property type="evidence" value="ECO:0007669"/>
    <property type="project" value="TreeGrafter"/>
</dbReference>
<keyword evidence="4 6" id="KW-1133">Transmembrane helix</keyword>
<dbReference type="Pfam" id="PF02687">
    <property type="entry name" value="FtsX"/>
    <property type="match status" value="1"/>
</dbReference>
<evidence type="ECO:0000256" key="1">
    <source>
        <dbReference type="ARBA" id="ARBA00004651"/>
    </source>
</evidence>
<reference evidence="9" key="1">
    <citation type="submission" date="2018-06" db="EMBL/GenBank/DDBJ databases">
        <authorList>
            <person name="Zhirakovskaya E."/>
        </authorList>
    </citation>
    <scope>NUCLEOTIDE SEQUENCE</scope>
</reference>
<comment type="subcellular location">
    <subcellularLocation>
        <location evidence="1">Cell membrane</location>
        <topology evidence="1">Multi-pass membrane protein</topology>
    </subcellularLocation>
</comment>
<evidence type="ECO:0000259" key="7">
    <source>
        <dbReference type="Pfam" id="PF02687"/>
    </source>
</evidence>
<dbReference type="Pfam" id="PF12704">
    <property type="entry name" value="MacB_PCD"/>
    <property type="match status" value="1"/>
</dbReference>
<evidence type="ECO:0000256" key="5">
    <source>
        <dbReference type="ARBA" id="ARBA00023136"/>
    </source>
</evidence>
<evidence type="ECO:0000256" key="6">
    <source>
        <dbReference type="SAM" id="Phobius"/>
    </source>
</evidence>
<dbReference type="EMBL" id="UOGE01000060">
    <property type="protein sequence ID" value="VAX20647.1"/>
    <property type="molecule type" value="Genomic_DNA"/>
</dbReference>
<evidence type="ECO:0000259" key="8">
    <source>
        <dbReference type="Pfam" id="PF12704"/>
    </source>
</evidence>
<feature type="transmembrane region" description="Helical" evidence="6">
    <location>
        <begin position="377"/>
        <end position="397"/>
    </location>
</feature>
<accession>A0A3B1CVD8</accession>
<dbReference type="PANTHER" id="PTHR30489">
    <property type="entry name" value="LIPOPROTEIN-RELEASING SYSTEM TRANSMEMBRANE PROTEIN LOLE"/>
    <property type="match status" value="1"/>
</dbReference>
<feature type="transmembrane region" description="Helical" evidence="6">
    <location>
        <begin position="322"/>
        <end position="341"/>
    </location>
</feature>
<feature type="domain" description="ABC3 transporter permease C-terminal" evidence="7">
    <location>
        <begin position="272"/>
        <end position="404"/>
    </location>
</feature>
<dbReference type="GO" id="GO:0098797">
    <property type="term" value="C:plasma membrane protein complex"/>
    <property type="evidence" value="ECO:0007669"/>
    <property type="project" value="TreeGrafter"/>
</dbReference>
<dbReference type="InterPro" id="IPR051447">
    <property type="entry name" value="Lipoprotein-release_system"/>
</dbReference>
<proteinExistence type="predicted"/>